<name>A0A6A0B5A1_9LACT</name>
<keyword evidence="2" id="KW-1185">Reference proteome</keyword>
<evidence type="ECO:0000313" key="1">
    <source>
        <dbReference type="EMBL" id="GFH39843.1"/>
    </source>
</evidence>
<evidence type="ECO:0000313" key="2">
    <source>
        <dbReference type="Proteomes" id="UP000475928"/>
    </source>
</evidence>
<comment type="caution">
    <text evidence="1">The sequence shown here is derived from an EMBL/GenBank/DDBJ whole genome shotgun (WGS) entry which is preliminary data.</text>
</comment>
<dbReference type="RefSeq" id="WP_172354798.1">
    <property type="nucleotide sequence ID" value="NZ_BLLH01000001.1"/>
</dbReference>
<proteinExistence type="predicted"/>
<dbReference type="AlphaFoldDB" id="A0A6A0B5A1"/>
<dbReference type="EMBL" id="BLLH01000001">
    <property type="protein sequence ID" value="GFH39843.1"/>
    <property type="molecule type" value="Genomic_DNA"/>
</dbReference>
<organism evidence="1 2">
    <name type="scientific">Pseudolactococcus insecticola</name>
    <dbReference type="NCBI Taxonomy" id="2709158"/>
    <lineage>
        <taxon>Bacteria</taxon>
        <taxon>Bacillati</taxon>
        <taxon>Bacillota</taxon>
        <taxon>Bacilli</taxon>
        <taxon>Lactobacillales</taxon>
        <taxon>Streptococcaceae</taxon>
        <taxon>Pseudolactococcus</taxon>
    </lineage>
</organism>
<reference evidence="1 2" key="1">
    <citation type="submission" date="2020-02" db="EMBL/GenBank/DDBJ databases">
        <title>Draft genome sequence of Lactococcus sp. Hs20B0-1.</title>
        <authorList>
            <person name="Noda S."/>
            <person name="Yuki M."/>
            <person name="Ohkuma M."/>
        </authorList>
    </citation>
    <scope>NUCLEOTIDE SEQUENCE [LARGE SCALE GENOMIC DNA]</scope>
    <source>
        <strain evidence="1 2">Hs20B0-1</strain>
    </source>
</reference>
<protein>
    <recommendedName>
        <fullName evidence="3">Major capsid protein</fullName>
    </recommendedName>
</protein>
<gene>
    <name evidence="1" type="ORF">Hs20B_02410</name>
</gene>
<dbReference type="Proteomes" id="UP000475928">
    <property type="component" value="Unassembled WGS sequence"/>
</dbReference>
<sequence length="327" mass="35721">MAYQILGETELVQNGDNSYSFELDGNSGYDSRAILFGTSLEPQNQSGLIPLKGKGDISAFSVLSNQYIGLTKSDEITGLLDLHGYATREYTDGLSYALTGGLVLSDAGKYRKAINKKFDEQAIFGIDEDKTYNVQGTVREPNSVFAKATKGFGTGSTDTLTGQTKIMYDIMEAVDLITEYGGSPVVMLQSLPMYELNNFTAVIPGTVWQHTQTDATFVTMPGMRQRAKLSGFDFSKGNQPWIVFDRSLLFYAKVGEVRLELSNSAYDPFESFTGNTGKGDISNPGKSTGISYWTNDKIGKRAIAYLDYAYVGGENSAFTNIPSDTPE</sequence>
<evidence type="ECO:0008006" key="3">
    <source>
        <dbReference type="Google" id="ProtNLM"/>
    </source>
</evidence>
<accession>A0A6A0B5A1</accession>